<feature type="region of interest" description="Disordered" evidence="1">
    <location>
        <begin position="1"/>
        <end position="40"/>
    </location>
</feature>
<dbReference type="AlphaFoldDB" id="A0A8X7C200"/>
<organism evidence="2 3">
    <name type="scientific">Trichonephila inaurata madagascariensis</name>
    <dbReference type="NCBI Taxonomy" id="2747483"/>
    <lineage>
        <taxon>Eukaryota</taxon>
        <taxon>Metazoa</taxon>
        <taxon>Ecdysozoa</taxon>
        <taxon>Arthropoda</taxon>
        <taxon>Chelicerata</taxon>
        <taxon>Arachnida</taxon>
        <taxon>Araneae</taxon>
        <taxon>Araneomorphae</taxon>
        <taxon>Entelegynae</taxon>
        <taxon>Araneoidea</taxon>
        <taxon>Nephilidae</taxon>
        <taxon>Trichonephila</taxon>
        <taxon>Trichonephila inaurata</taxon>
    </lineage>
</organism>
<accession>A0A8X7C200</accession>
<comment type="caution">
    <text evidence="2">The sequence shown here is derived from an EMBL/GenBank/DDBJ whole genome shotgun (WGS) entry which is preliminary data.</text>
</comment>
<feature type="compositionally biased region" description="Polar residues" evidence="1">
    <location>
        <begin position="1"/>
        <end position="19"/>
    </location>
</feature>
<evidence type="ECO:0000313" key="3">
    <source>
        <dbReference type="Proteomes" id="UP000886998"/>
    </source>
</evidence>
<reference evidence="2" key="1">
    <citation type="submission" date="2020-08" db="EMBL/GenBank/DDBJ databases">
        <title>Multicomponent nature underlies the extraordinary mechanical properties of spider dragline silk.</title>
        <authorList>
            <person name="Kono N."/>
            <person name="Nakamura H."/>
            <person name="Mori M."/>
            <person name="Yoshida Y."/>
            <person name="Ohtoshi R."/>
            <person name="Malay A.D."/>
            <person name="Moran D.A.P."/>
            <person name="Tomita M."/>
            <person name="Numata K."/>
            <person name="Arakawa K."/>
        </authorList>
    </citation>
    <scope>NUCLEOTIDE SEQUENCE</scope>
</reference>
<keyword evidence="3" id="KW-1185">Reference proteome</keyword>
<feature type="compositionally biased region" description="Polar residues" evidence="1">
    <location>
        <begin position="30"/>
        <end position="40"/>
    </location>
</feature>
<dbReference type="EMBL" id="BMAV01007942">
    <property type="protein sequence ID" value="GFY51213.1"/>
    <property type="molecule type" value="Genomic_DNA"/>
</dbReference>
<gene>
    <name evidence="2" type="ORF">TNIN_410291</name>
</gene>
<evidence type="ECO:0000256" key="1">
    <source>
        <dbReference type="SAM" id="MobiDB-lite"/>
    </source>
</evidence>
<evidence type="ECO:0000313" key="2">
    <source>
        <dbReference type="EMBL" id="GFY51213.1"/>
    </source>
</evidence>
<dbReference type="Proteomes" id="UP000886998">
    <property type="component" value="Unassembled WGS sequence"/>
</dbReference>
<sequence length="132" mass="14499">MEDWSETASTSNDDSVTQEYHTDKDIAHPSDTTYSSPIDESSLSTISSFEIIDSETSTLNSGSFINDDIIIPYDPNCDSSATSHLSKSSSENKKRVNDMDYSSTLDYAEKSSATSEFFSSLHLIIVVTGLIF</sequence>
<protein>
    <submittedName>
        <fullName evidence="2">Uncharacterized protein</fullName>
    </submittedName>
</protein>
<proteinExistence type="predicted"/>
<name>A0A8X7C200_9ARAC</name>